<reference evidence="1 2" key="1">
    <citation type="submission" date="2016-06" db="EMBL/GenBank/DDBJ databases">
        <title>Adaptive Radiation by Waves of Gene Transfer Leads to Fine-Scale Resource Partitioning in Marine Microbes.</title>
        <authorList>
            <person name="Hehemann J.-H."/>
            <person name="Arevalo P."/>
            <person name="Datta M.S."/>
            <person name="Yu X."/>
            <person name="Corzett C."/>
            <person name="Henschel A."/>
            <person name="Preheim S.P."/>
            <person name="Timberlake S."/>
            <person name="Alm E.J."/>
            <person name="Polz M.F."/>
        </authorList>
    </citation>
    <scope>NUCLEOTIDE SEQUENCE [LARGE SCALE GENOMIC DNA]</scope>
    <source>
        <strain evidence="1 2">FF50</strain>
        <plasmid evidence="1 2">unnamed1</plasmid>
    </source>
</reference>
<dbReference type="Proteomes" id="UP000092018">
    <property type="component" value="Plasmid unnamed1"/>
</dbReference>
<dbReference type="KEGG" id="vbr:A6E01_19255"/>
<dbReference type="Gene3D" id="3.40.50.300">
    <property type="entry name" value="P-loop containing nucleotide triphosphate hydrolases"/>
    <property type="match status" value="2"/>
</dbReference>
<evidence type="ECO:0000313" key="2">
    <source>
        <dbReference type="Proteomes" id="UP000092018"/>
    </source>
</evidence>
<dbReference type="InterPro" id="IPR025955">
    <property type="entry name" value="TraC/Conjuga_ATPase"/>
</dbReference>
<accession>A0AAN0XZC7</accession>
<keyword evidence="1" id="KW-0614">Plasmid</keyword>
<protein>
    <submittedName>
        <fullName evidence="1">Conjugative transfer ATPase</fullName>
    </submittedName>
</protein>
<proteinExistence type="predicted"/>
<dbReference type="AlphaFoldDB" id="A0AAN0XZC7"/>
<name>A0AAN0XZC7_9VIBR</name>
<dbReference type="EMBL" id="CP016179">
    <property type="protein sequence ID" value="ANO35353.1"/>
    <property type="molecule type" value="Genomic_DNA"/>
</dbReference>
<dbReference type="InterPro" id="IPR022303">
    <property type="entry name" value="Conjug_Trfer_ATPase"/>
</dbReference>
<dbReference type="NCBIfam" id="TIGR03744">
    <property type="entry name" value="traC_PFL_4706"/>
    <property type="match status" value="1"/>
</dbReference>
<dbReference type="CDD" id="cd01127">
    <property type="entry name" value="TrwB_TraG_TraD_VirD4"/>
    <property type="match status" value="1"/>
</dbReference>
<sequence>MSAFGAGVDAVKEFFGADELFSKEDLAKLYTRDLPSFAAKLPYNGFDSETGTFILEDGVSRALSFTIETISTEGRSTEYLCQMREMLEDLYMAFDAKGDSEGQWVIQEFIYDDSSVESIMTRMEDYVAPIAKGTQFTNEYLKMVRHHLEGLRAVDGGIFTDKEVTGEKWGLKLLKTKYIIYRRVVPSESRLIDSGKYDPAREVNQVFESLKMKFNQAGVSVVRDSFNDIYAWLFAFFNPQPDTVGFKTKADYYKAMTKPDPEIISGQISESLLVDFPKSSIEDNCWYFNGKPTRFLRFGGLRQAPRIGQLTGEVASGAAGSTTVRCMSDSMPKGTVLTKTVVITTQSEFELRMQKVMKSSNGATAESERKLADLQAMRNSEAGARMKVLVTMGAYISGDDLDELDESQRRVITAMNNNNVVLYKDDVDSLGLNAFLVHLPMNFHPLEDKKRYYLRSMLAQHSANLSFAFGRSEGSGNPVIFGFNRGGSPMFVDPFNPEEKSKNSMGYVVGGPGSGKSVSLCNIAYSILGMKRHRLFIVEYGNSFSVAAQDWRAKGLSVKEMVLSKGNCPSVAPFASIDRVLDDEDIDKHVGDVNSEEVSASNDEDESAIDHGGVDTLGELELLAFLMITGSDPKERERYNKGDQSLVRKVLIETARRNRDAGLSEGLGKAKPTITQDVIDTFRLMAKEPEMSPRQKEVLMEMGQAMEGYTTGFAGQLFNRPGEEWPDVDVTLINLATLSAESNRPLLNTFYTSFSQMITALGESTQYDERDVVFMTDEAHLLLSNDMLSQLIVRQVKTARKLGISCILASQNVSDCSGEAEKLLSMLEWFYCLNTTVSEARLVAKYRELSDEKVDMIVSTTKQARAYTEGVIISDKNEYLMRFVPPSLMLAVAMTESAEKAERMSLQKEHSLSCELEAAYMVASKLDKARGIPGVLEFPGLESES</sequence>
<dbReference type="SUPFAM" id="SSF52540">
    <property type="entry name" value="P-loop containing nucleoside triphosphate hydrolases"/>
    <property type="match status" value="1"/>
</dbReference>
<evidence type="ECO:0000313" key="1">
    <source>
        <dbReference type="EMBL" id="ANO35353.1"/>
    </source>
</evidence>
<geneLocation type="plasmid" evidence="1 2">
    <name>unnamed1</name>
</geneLocation>
<dbReference type="RefSeq" id="WP_065211115.1">
    <property type="nucleotide sequence ID" value="NZ_CP016179.1"/>
</dbReference>
<organism evidence="1 2">
    <name type="scientific">Vibrio breoganii</name>
    <dbReference type="NCBI Taxonomy" id="553239"/>
    <lineage>
        <taxon>Bacteria</taxon>
        <taxon>Pseudomonadati</taxon>
        <taxon>Pseudomonadota</taxon>
        <taxon>Gammaproteobacteria</taxon>
        <taxon>Vibrionales</taxon>
        <taxon>Vibrionaceae</taxon>
        <taxon>Vibrio</taxon>
    </lineage>
</organism>
<gene>
    <name evidence="1" type="ORF">A6E01_19255</name>
</gene>
<dbReference type="Pfam" id="PF11130">
    <property type="entry name" value="TraC_F_IV"/>
    <property type="match status" value="1"/>
</dbReference>
<dbReference type="InterPro" id="IPR027417">
    <property type="entry name" value="P-loop_NTPase"/>
</dbReference>